<accession>A0A812S3G3</accession>
<evidence type="ECO:0000256" key="1">
    <source>
        <dbReference type="SAM" id="MobiDB-lite"/>
    </source>
</evidence>
<keyword evidence="3" id="KW-1185">Reference proteome</keyword>
<evidence type="ECO:0000313" key="2">
    <source>
        <dbReference type="EMBL" id="CAE7460523.1"/>
    </source>
</evidence>
<proteinExistence type="predicted"/>
<dbReference type="SUPFAM" id="SSF47954">
    <property type="entry name" value="Cyclin-like"/>
    <property type="match status" value="1"/>
</dbReference>
<name>A0A812S3G3_9DINO</name>
<reference evidence="2" key="1">
    <citation type="submission" date="2021-02" db="EMBL/GenBank/DDBJ databases">
        <authorList>
            <person name="Dougan E. K."/>
            <person name="Rhodes N."/>
            <person name="Thang M."/>
            <person name="Chan C."/>
        </authorList>
    </citation>
    <scope>NUCLEOTIDE SEQUENCE</scope>
</reference>
<organism evidence="2 3">
    <name type="scientific">Symbiodinium natans</name>
    <dbReference type="NCBI Taxonomy" id="878477"/>
    <lineage>
        <taxon>Eukaryota</taxon>
        <taxon>Sar</taxon>
        <taxon>Alveolata</taxon>
        <taxon>Dinophyceae</taxon>
        <taxon>Suessiales</taxon>
        <taxon>Symbiodiniaceae</taxon>
        <taxon>Symbiodinium</taxon>
    </lineage>
</organism>
<evidence type="ECO:0008006" key="4">
    <source>
        <dbReference type="Google" id="ProtNLM"/>
    </source>
</evidence>
<dbReference type="Gene3D" id="1.10.472.10">
    <property type="entry name" value="Cyclin-like"/>
    <property type="match status" value="1"/>
</dbReference>
<dbReference type="InterPro" id="IPR036915">
    <property type="entry name" value="Cyclin-like_sf"/>
</dbReference>
<dbReference type="EMBL" id="CAJNDS010002400">
    <property type="protein sequence ID" value="CAE7460523.1"/>
    <property type="molecule type" value="Genomic_DNA"/>
</dbReference>
<feature type="region of interest" description="Disordered" evidence="1">
    <location>
        <begin position="1"/>
        <end position="28"/>
    </location>
</feature>
<evidence type="ECO:0000313" key="3">
    <source>
        <dbReference type="Proteomes" id="UP000604046"/>
    </source>
</evidence>
<sequence>MAPSGNTRLSPHAHMEHWTNELGPSEINSTLETDADHQLMVIPENMEEELHRLGASSDMIFHLKEDDEMVHLPMPGNLDRSIRTEALRCMFNMLQAHPLGTSSWFQAALLFDRSAASKSFCLEKLPLTCTCLTGIALKCDFATWLDSTQNCVTAAVSNRTVSQHEKKVLEALDFRVVAPCVLRWCQTYFTRFGLLASRDFQLPLQQMHGTVLMFARAVVMCVPASPMLSHGKLAAGLFSLSLVFSGLLPMASLMPSSMSVAEWTALFAATPPAVTMRLMDMMCLAVMEKPDVIRAWSRHAVEALSESLQQVLIFQGQQGARKA</sequence>
<comment type="caution">
    <text evidence="2">The sequence shown here is derived from an EMBL/GenBank/DDBJ whole genome shotgun (WGS) entry which is preliminary data.</text>
</comment>
<gene>
    <name evidence="2" type="ORF">SNAT2548_LOCUS25564</name>
</gene>
<dbReference type="Proteomes" id="UP000604046">
    <property type="component" value="Unassembled WGS sequence"/>
</dbReference>
<protein>
    <recommendedName>
        <fullName evidence="4">Cyclin N-terminal domain-containing protein</fullName>
    </recommendedName>
</protein>
<dbReference type="AlphaFoldDB" id="A0A812S3G3"/>